<dbReference type="PANTHER" id="PTHR43217">
    <property type="entry name" value="SUCCINATE SEMIALDEHYDE DEHYDROGENASE [NAD(P)+] SAD"/>
    <property type="match status" value="1"/>
</dbReference>
<accession>A0A087CHM5</accession>
<dbReference type="InterPro" id="IPR047110">
    <property type="entry name" value="GABD/Sad-like"/>
</dbReference>
<dbReference type="Gene3D" id="3.40.605.10">
    <property type="entry name" value="Aldehyde Dehydrogenase, Chain A, domain 1"/>
    <property type="match status" value="1"/>
</dbReference>
<evidence type="ECO:0000259" key="4">
    <source>
        <dbReference type="Pfam" id="PF00171"/>
    </source>
</evidence>
<comment type="similarity">
    <text evidence="1">Belongs to the aldehyde dehydrogenase family.</text>
</comment>
<dbReference type="Proteomes" id="UP000029050">
    <property type="component" value="Unassembled WGS sequence"/>
</dbReference>
<dbReference type="GO" id="GO:0004777">
    <property type="term" value="F:succinate-semialdehyde dehydrogenase (NAD+) activity"/>
    <property type="evidence" value="ECO:0007669"/>
    <property type="project" value="TreeGrafter"/>
</dbReference>
<evidence type="ECO:0000313" key="5">
    <source>
        <dbReference type="EMBL" id="KFI82775.1"/>
    </source>
</evidence>
<dbReference type="FunFam" id="3.40.605.10:FF:000012">
    <property type="entry name" value="NAD-dependent succinate-semialdehyde dehydrogenase"/>
    <property type="match status" value="1"/>
</dbReference>
<dbReference type="RefSeq" id="WP_033496871.1">
    <property type="nucleotide sequence ID" value="NZ_JALCNH010000006.1"/>
</dbReference>
<dbReference type="GeneID" id="98299778"/>
<dbReference type="EMBL" id="JGZI01000008">
    <property type="protein sequence ID" value="KFI82775.1"/>
    <property type="molecule type" value="Genomic_DNA"/>
</dbReference>
<dbReference type="SUPFAM" id="SSF53720">
    <property type="entry name" value="ALDH-like"/>
    <property type="match status" value="1"/>
</dbReference>
<dbReference type="InterPro" id="IPR016162">
    <property type="entry name" value="Ald_DH_N"/>
</dbReference>
<dbReference type="eggNOG" id="COG1012">
    <property type="taxonomic scope" value="Bacteria"/>
</dbReference>
<dbReference type="CDD" id="cd07100">
    <property type="entry name" value="ALDH_SSADH1_GabD1"/>
    <property type="match status" value="1"/>
</dbReference>
<keyword evidence="2" id="KW-0521">NADP</keyword>
<evidence type="ECO:0000313" key="6">
    <source>
        <dbReference type="Proteomes" id="UP000029050"/>
    </source>
</evidence>
<dbReference type="InterPro" id="IPR016161">
    <property type="entry name" value="Ald_DH/histidinol_DH"/>
</dbReference>
<dbReference type="GO" id="GO:0036243">
    <property type="term" value="F:succinate-semialdehyde dehydrogenase (NADP+) activity"/>
    <property type="evidence" value="ECO:0007669"/>
    <property type="project" value="UniProtKB-EC"/>
</dbReference>
<keyword evidence="3 5" id="KW-0560">Oxidoreductase</keyword>
<gene>
    <name evidence="5" type="ORF">BPSY_0567</name>
</gene>
<organism evidence="5 6">
    <name type="scientific">Bifidobacterium psychraerophilum</name>
    <dbReference type="NCBI Taxonomy" id="218140"/>
    <lineage>
        <taxon>Bacteria</taxon>
        <taxon>Bacillati</taxon>
        <taxon>Actinomycetota</taxon>
        <taxon>Actinomycetes</taxon>
        <taxon>Bifidobacteriales</taxon>
        <taxon>Bifidobacteriaceae</taxon>
        <taxon>Bifidobacterium</taxon>
    </lineage>
</organism>
<dbReference type="STRING" id="218140.BPSY_0567"/>
<dbReference type="InterPro" id="IPR016163">
    <property type="entry name" value="Ald_DH_C"/>
</dbReference>
<dbReference type="InterPro" id="IPR044148">
    <property type="entry name" value="ALDH_GabD1-like"/>
</dbReference>
<comment type="caution">
    <text evidence="5">The sequence shown here is derived from an EMBL/GenBank/DDBJ whole genome shotgun (WGS) entry which is preliminary data.</text>
</comment>
<evidence type="ECO:0000256" key="2">
    <source>
        <dbReference type="ARBA" id="ARBA00022857"/>
    </source>
</evidence>
<evidence type="ECO:0000256" key="3">
    <source>
        <dbReference type="ARBA" id="ARBA00023002"/>
    </source>
</evidence>
<sequence>MSQYAVTNPATNLVEETFESCTDQDIENALDAAAQAYAQWGRRTSKSERADLLAKVADIYMDRQEELATIINHEMGKSMEESRGEVEFASEIYRYYARNGVAFLEDEPIDRVSEGSAVLRKMPIGVLMGVMPWNYPYYQVARFAGPNLMLGNTILLKHASMCPKSAKVMGEIFLEAGFPVGAYTNVFASFEQVNTIIADPRVRGVSLTGSERAGVKIAQEAGANLKKVVCELGGNDPFIVLGAEDLDDVVEAAVVGRFENVGQVCNGAKRFIILDSLYQEFLGKFKDAASKVTLAPMCSLAAAEHLSAQVHHALDEGAKLELGSAENDGAYFQPTILTDIPQGASVRYEEFFGPVAQFYSVASEQEAVELANDTPYGLGSYVFSADREQALRVADALEAGMTYINEAGADSAELPFGGVKNSGFGREMGSLGITEFVNMKLVTSREDRAF</sequence>
<dbReference type="EC" id="1.2.1.79" evidence="5"/>
<feature type="domain" description="Aldehyde dehydrogenase" evidence="4">
    <location>
        <begin position="3"/>
        <end position="442"/>
    </location>
</feature>
<protein>
    <submittedName>
        <fullName evidence="5">AldH Aldehyde dehydrogenase (NAD(P)+)</fullName>
        <ecNumber evidence="5">1.2.1.79</ecNumber>
    </submittedName>
</protein>
<dbReference type="InterPro" id="IPR015590">
    <property type="entry name" value="Aldehyde_DH_dom"/>
</dbReference>
<dbReference type="PANTHER" id="PTHR43217:SF2">
    <property type="entry name" value="SUCCINATE-SEMIALDEHYDE DEHYDROGENASE [NADP(+)]"/>
    <property type="match status" value="1"/>
</dbReference>
<keyword evidence="6" id="KW-1185">Reference proteome</keyword>
<dbReference type="GO" id="GO:0004030">
    <property type="term" value="F:aldehyde dehydrogenase [NAD(P)+] activity"/>
    <property type="evidence" value="ECO:0007669"/>
    <property type="project" value="InterPro"/>
</dbReference>
<dbReference type="OrthoDB" id="6882680at2"/>
<dbReference type="AlphaFoldDB" id="A0A087CHM5"/>
<name>A0A087CHM5_9BIFI</name>
<dbReference type="Gene3D" id="3.40.309.10">
    <property type="entry name" value="Aldehyde Dehydrogenase, Chain A, domain 2"/>
    <property type="match status" value="1"/>
</dbReference>
<dbReference type="Pfam" id="PF00171">
    <property type="entry name" value="Aldedh"/>
    <property type="match status" value="1"/>
</dbReference>
<evidence type="ECO:0000256" key="1">
    <source>
        <dbReference type="ARBA" id="ARBA00009986"/>
    </source>
</evidence>
<proteinExistence type="inferred from homology"/>
<reference evidence="5 6" key="1">
    <citation type="submission" date="2014-03" db="EMBL/GenBank/DDBJ databases">
        <title>Genomics of Bifidobacteria.</title>
        <authorList>
            <person name="Ventura M."/>
            <person name="Milani C."/>
            <person name="Lugli G.A."/>
        </authorList>
    </citation>
    <scope>NUCLEOTIDE SEQUENCE [LARGE SCALE GENOMIC DNA]</scope>
    <source>
        <strain evidence="5 6">LMG 21775</strain>
    </source>
</reference>